<dbReference type="Proteomes" id="UP000264492">
    <property type="component" value="Unassembled WGS sequence"/>
</dbReference>
<feature type="transmembrane region" description="Helical" evidence="1">
    <location>
        <begin position="12"/>
        <end position="29"/>
    </location>
</feature>
<evidence type="ECO:0000313" key="3">
    <source>
        <dbReference type="Proteomes" id="UP000264492"/>
    </source>
</evidence>
<comment type="caution">
    <text evidence="2">The sequence shown here is derived from an EMBL/GenBank/DDBJ whole genome shotgun (WGS) entry which is preliminary data.</text>
</comment>
<evidence type="ECO:0000256" key="1">
    <source>
        <dbReference type="SAM" id="Phobius"/>
    </source>
</evidence>
<gene>
    <name evidence="2" type="ORF">DX914_08735</name>
</gene>
<sequence length="85" mass="9069">MLRFVLRVLGPLATLLGGLGALMTVIGMLDPVSVQLSNDADPFGEPPTLVASLGHLALWSAILAFGLWLLLRPRGKRHDTDRAAP</sequence>
<protein>
    <submittedName>
        <fullName evidence="2">Uncharacterized protein</fullName>
    </submittedName>
</protein>
<keyword evidence="1" id="KW-0472">Membrane</keyword>
<dbReference type="AlphaFoldDB" id="A0A371K5E4"/>
<name>A0A371K5E4_9GAMM</name>
<keyword evidence="1" id="KW-1133">Transmembrane helix</keyword>
<keyword evidence="1" id="KW-0812">Transmembrane</keyword>
<accession>A0A371K5E4</accession>
<dbReference type="RefSeq" id="WP_115858596.1">
    <property type="nucleotide sequence ID" value="NZ_QTSU01000001.1"/>
</dbReference>
<keyword evidence="3" id="KW-1185">Reference proteome</keyword>
<dbReference type="EMBL" id="QTSU01000001">
    <property type="protein sequence ID" value="RDZ29161.1"/>
    <property type="molecule type" value="Genomic_DNA"/>
</dbReference>
<organism evidence="2 3">
    <name type="scientific">Lysobacter silvisoli</name>
    <dbReference type="NCBI Taxonomy" id="2293254"/>
    <lineage>
        <taxon>Bacteria</taxon>
        <taxon>Pseudomonadati</taxon>
        <taxon>Pseudomonadota</taxon>
        <taxon>Gammaproteobacteria</taxon>
        <taxon>Lysobacterales</taxon>
        <taxon>Lysobacteraceae</taxon>
        <taxon>Lysobacter</taxon>
    </lineage>
</organism>
<reference evidence="2 3" key="1">
    <citation type="submission" date="2018-08" db="EMBL/GenBank/DDBJ databases">
        <title>Lysobacter sp. zong2l5, whole genome shotgun sequence.</title>
        <authorList>
            <person name="Zhang X."/>
            <person name="Feng G."/>
            <person name="Zhu H."/>
        </authorList>
    </citation>
    <scope>NUCLEOTIDE SEQUENCE [LARGE SCALE GENOMIC DNA]</scope>
    <source>
        <strain evidence="3">zong2l5</strain>
    </source>
</reference>
<proteinExistence type="predicted"/>
<feature type="transmembrane region" description="Helical" evidence="1">
    <location>
        <begin position="49"/>
        <end position="71"/>
    </location>
</feature>
<evidence type="ECO:0000313" key="2">
    <source>
        <dbReference type="EMBL" id="RDZ29161.1"/>
    </source>
</evidence>